<evidence type="ECO:0000256" key="1">
    <source>
        <dbReference type="ARBA" id="ARBA00022818"/>
    </source>
</evidence>
<gene>
    <name evidence="6" type="ORF">BO225_07005</name>
</gene>
<dbReference type="Proteomes" id="UP000186705">
    <property type="component" value="Unassembled WGS sequence"/>
</dbReference>
<name>A0A1U7NM69_9FIRM</name>
<dbReference type="InterPro" id="IPR001150">
    <property type="entry name" value="Gly_radical"/>
</dbReference>
<dbReference type="GO" id="GO:0005829">
    <property type="term" value="C:cytosol"/>
    <property type="evidence" value="ECO:0007669"/>
    <property type="project" value="TreeGrafter"/>
</dbReference>
<evidence type="ECO:0000313" key="7">
    <source>
        <dbReference type="Proteomes" id="UP000186705"/>
    </source>
</evidence>
<dbReference type="GeneID" id="78275689"/>
<feature type="modified residue" description="Glycine radical" evidence="3">
    <location>
        <position position="777"/>
    </location>
</feature>
<keyword evidence="1 3" id="KW-0556">Organic radical</keyword>
<keyword evidence="6" id="KW-0670">Pyruvate</keyword>
<proteinExistence type="predicted"/>
<dbReference type="NCBIfam" id="TIGR01774">
    <property type="entry name" value="PFL2-3"/>
    <property type="match status" value="1"/>
</dbReference>
<protein>
    <submittedName>
        <fullName evidence="6">Pyruvate formate-lyase</fullName>
    </submittedName>
</protein>
<dbReference type="Gene3D" id="3.20.70.20">
    <property type="match status" value="1"/>
</dbReference>
<evidence type="ECO:0000313" key="6">
    <source>
        <dbReference type="EMBL" id="OLU46222.1"/>
    </source>
</evidence>
<evidence type="ECO:0000259" key="4">
    <source>
        <dbReference type="PROSITE" id="PS51149"/>
    </source>
</evidence>
<keyword evidence="7" id="KW-1185">Reference proteome</keyword>
<dbReference type="InterPro" id="IPR019777">
    <property type="entry name" value="Form_AcTrfase_GR_CS"/>
</dbReference>
<dbReference type="Pfam" id="PF02901">
    <property type="entry name" value="PFL-like"/>
    <property type="match status" value="1"/>
</dbReference>
<dbReference type="PANTHER" id="PTHR43641">
    <property type="entry name" value="FORMATE ACETYLTRANSFERASE 3-RELATED"/>
    <property type="match status" value="1"/>
</dbReference>
<dbReference type="GO" id="GO:0016829">
    <property type="term" value="F:lyase activity"/>
    <property type="evidence" value="ECO:0007669"/>
    <property type="project" value="UniProtKB-KW"/>
</dbReference>
<dbReference type="PANTHER" id="PTHR43641:SF2">
    <property type="entry name" value="DEHYDRATASE YBIW-RELATED"/>
    <property type="match status" value="1"/>
</dbReference>
<dbReference type="Pfam" id="PF01228">
    <property type="entry name" value="Gly_radical"/>
    <property type="match status" value="1"/>
</dbReference>
<feature type="domain" description="Glycine radical" evidence="4">
    <location>
        <begin position="681"/>
        <end position="801"/>
    </location>
</feature>
<dbReference type="PROSITE" id="PS00850">
    <property type="entry name" value="GLY_RADICAL_1"/>
    <property type="match status" value="1"/>
</dbReference>
<dbReference type="AlphaFoldDB" id="A0A1U7NM69"/>
<dbReference type="PROSITE" id="PS51149">
    <property type="entry name" value="GLY_RADICAL_2"/>
    <property type="match status" value="1"/>
</dbReference>
<dbReference type="EMBL" id="MPKA01000067">
    <property type="protein sequence ID" value="OLU46222.1"/>
    <property type="molecule type" value="Genomic_DNA"/>
</dbReference>
<dbReference type="InterPro" id="IPR051215">
    <property type="entry name" value="GRE"/>
</dbReference>
<organism evidence="6 7">
    <name type="scientific">Dubosiella newyorkensis</name>
    <dbReference type="NCBI Taxonomy" id="1862672"/>
    <lineage>
        <taxon>Bacteria</taxon>
        <taxon>Bacillati</taxon>
        <taxon>Bacillota</taxon>
        <taxon>Erysipelotrichia</taxon>
        <taxon>Erysipelotrichales</taxon>
        <taxon>Erysipelotrichaceae</taxon>
        <taxon>Dubosiella</taxon>
    </lineage>
</organism>
<dbReference type="RefSeq" id="WP_076341559.1">
    <property type="nucleotide sequence ID" value="NZ_CAPDDE010000006.1"/>
</dbReference>
<dbReference type="PROSITE" id="PS51554">
    <property type="entry name" value="PFL"/>
    <property type="match status" value="1"/>
</dbReference>
<evidence type="ECO:0000256" key="2">
    <source>
        <dbReference type="ARBA" id="ARBA00023239"/>
    </source>
</evidence>
<dbReference type="InterPro" id="IPR010098">
    <property type="entry name" value="PFL2/GDeHydtase_fam"/>
</dbReference>
<comment type="caution">
    <text evidence="6">The sequence shown here is derived from an EMBL/GenBank/DDBJ whole genome shotgun (WGS) entry which is preliminary data.</text>
</comment>
<dbReference type="InterPro" id="IPR004184">
    <property type="entry name" value="PFL_dom"/>
</dbReference>
<keyword evidence="2 6" id="KW-0456">Lyase</keyword>
<dbReference type="STRING" id="1862672.BO225_07005"/>
<reference evidence="6 7" key="1">
    <citation type="submission" date="2016-11" db="EMBL/GenBank/DDBJ databases">
        <title>Description of two novel members of the family Erysipelotrichaceae: Ileibacterium lipovorans gen. nov., sp. nov. and Dubosiella newyorkensis, gen. nov., sp. nov.</title>
        <authorList>
            <person name="Cox L.M."/>
            <person name="Sohn J."/>
            <person name="Tyrrell K.L."/>
            <person name="Citron D.M."/>
            <person name="Lawson P.A."/>
            <person name="Patel N.B."/>
            <person name="Iizumi T."/>
            <person name="Perez-Perez G.I."/>
            <person name="Goldstein E.J."/>
            <person name="Blaser M.J."/>
        </authorList>
    </citation>
    <scope>NUCLEOTIDE SEQUENCE [LARGE SCALE GENOMIC DNA]</scope>
    <source>
        <strain evidence="6 7">NYU-BL-A4</strain>
    </source>
</reference>
<evidence type="ECO:0000256" key="3">
    <source>
        <dbReference type="PROSITE-ProRule" id="PRU00493"/>
    </source>
</evidence>
<dbReference type="SUPFAM" id="SSF51998">
    <property type="entry name" value="PFL-like glycyl radical enzymes"/>
    <property type="match status" value="1"/>
</dbReference>
<evidence type="ECO:0000259" key="5">
    <source>
        <dbReference type="PROSITE" id="PS51554"/>
    </source>
</evidence>
<dbReference type="OrthoDB" id="9803969at2"/>
<sequence length="801" mass="90586">MTRFLNYTAVDSTINWERIDTIRQRLTKRQASLCSQRAVFYTQSFQESEGEPYIVRKAKAFAYTLEHMDLYIEPDSLFFGNQASKSFAAPIFPEYSIEWVIDELDGRNGATPFEQRTGDRFECDEATKKALYAIEPYWKGKTHQDQVQAHLSDTIRQAAKQGTLHLGGISMSGDGHIVIDHEMLLEKGLLGLIERAKKRQKIQKDPYDQAVEIVLTASLAFCERYACLLEDMANLEADPIRKKELEHMAHIARTMLRGKARSFYEAIESVYMLHVLQMIESNGHSFCFGRFDQYMEPYYTEDLKRGTLNQDKALELITHFFLLCSINNKVRPYGHTRFSQGYPLYSNLVVGGLKKDGSDGTNLLSYLCMEAMHQTRLAEPNFSMRYHARTPKPLLERAALLIRTGCGMPSLFNDEVAIKGLLDLGVDREDAYDYCPIGCVETGVPGKYGHRATGMTYVNWGKVLEIVLYHGKDPQTGIQLLSLKENYETYEQVWEAWEMALRFYSDLAVECDKICDASLEIYDADLLASCLIANSFELQKTLKEGGCKYDIISQSNIGPCVVGNSLAAIKQKVFEEKVVSWNEMIQAMEDNWKSASSKRIQKLLLAAPKFGNDEVYVDQIVSDVFESYLKLLPHYTSLRTGKGPKISAYTMSTSNITSYVPNGLDVGATPDGREARAPLNEGCSPVQGTDRNGPGAVINSVSRLPNSKVAAGQLLNMRFAFESLEGEENLERFLAFLRVSQQKGIYHNQFNIHSSQLLKEAQKYPQQHQDLIVRVAGYCAQFVSLMPEAQDAIIARTENQW</sequence>
<feature type="domain" description="PFL" evidence="5">
    <location>
        <begin position="17"/>
        <end position="674"/>
    </location>
</feature>
<accession>A0A1U7NM69</accession>